<dbReference type="RefSeq" id="WP_024739455.1">
    <property type="nucleotide sequence ID" value="NZ_CABHNX010000212.1"/>
</dbReference>
<dbReference type="Pfam" id="PF13187">
    <property type="entry name" value="Fer4_9"/>
    <property type="match status" value="1"/>
</dbReference>
<dbReference type="InterPro" id="IPR017896">
    <property type="entry name" value="4Fe4S_Fe-S-bd"/>
</dbReference>
<evidence type="ECO:0000313" key="5">
    <source>
        <dbReference type="EMBL" id="MCK0084817.1"/>
    </source>
</evidence>
<dbReference type="InterPro" id="IPR053135">
    <property type="entry name" value="AKR2_Oxidoreductase"/>
</dbReference>
<evidence type="ECO:0000256" key="3">
    <source>
        <dbReference type="ARBA" id="ARBA00023014"/>
    </source>
</evidence>
<dbReference type="InterPro" id="IPR017900">
    <property type="entry name" value="4Fe4S_Fe_S_CS"/>
</dbReference>
<feature type="domain" description="4Fe-4S ferredoxin-type" evidence="4">
    <location>
        <begin position="336"/>
        <end position="364"/>
    </location>
</feature>
<dbReference type="PANTHER" id="PTHR43312">
    <property type="entry name" value="D-THREO-ALDOSE 1-DEHYDROGENASE"/>
    <property type="match status" value="1"/>
</dbReference>
<dbReference type="AlphaFoldDB" id="A0AAW5EYF8"/>
<organism evidence="5 6">
    <name type="scientific">Clostridium symbiosum</name>
    <name type="common">Bacteroides symbiosus</name>
    <dbReference type="NCBI Taxonomy" id="1512"/>
    <lineage>
        <taxon>Bacteria</taxon>
        <taxon>Bacillati</taxon>
        <taxon>Bacillota</taxon>
        <taxon>Clostridia</taxon>
        <taxon>Lachnospirales</taxon>
        <taxon>Lachnospiraceae</taxon>
        <taxon>Otoolea</taxon>
    </lineage>
</organism>
<dbReference type="Proteomes" id="UP001203136">
    <property type="component" value="Unassembled WGS sequence"/>
</dbReference>
<protein>
    <submittedName>
        <fullName evidence="5">Aldo/keto reductase</fullName>
    </submittedName>
</protein>
<dbReference type="InterPro" id="IPR036812">
    <property type="entry name" value="NAD(P)_OxRdtase_dom_sf"/>
</dbReference>
<dbReference type="GO" id="GO:0051536">
    <property type="term" value="F:iron-sulfur cluster binding"/>
    <property type="evidence" value="ECO:0007669"/>
    <property type="project" value="UniProtKB-KW"/>
</dbReference>
<dbReference type="InterPro" id="IPR023210">
    <property type="entry name" value="NADP_OxRdtase_dom"/>
</dbReference>
<dbReference type="GO" id="GO:0046872">
    <property type="term" value="F:metal ion binding"/>
    <property type="evidence" value="ECO:0007669"/>
    <property type="project" value="UniProtKB-KW"/>
</dbReference>
<dbReference type="Pfam" id="PF00248">
    <property type="entry name" value="Aldo_ket_red"/>
    <property type="match status" value="1"/>
</dbReference>
<evidence type="ECO:0000256" key="2">
    <source>
        <dbReference type="ARBA" id="ARBA00023004"/>
    </source>
</evidence>
<evidence type="ECO:0000313" key="6">
    <source>
        <dbReference type="Proteomes" id="UP001203136"/>
    </source>
</evidence>
<dbReference type="PANTHER" id="PTHR43312:SF2">
    <property type="entry name" value="OXIDOREDUCTASE"/>
    <property type="match status" value="1"/>
</dbReference>
<gene>
    <name evidence="5" type="ORF">K5I21_02775</name>
</gene>
<evidence type="ECO:0000259" key="4">
    <source>
        <dbReference type="PROSITE" id="PS51379"/>
    </source>
</evidence>
<evidence type="ECO:0000256" key="1">
    <source>
        <dbReference type="ARBA" id="ARBA00022723"/>
    </source>
</evidence>
<proteinExistence type="predicted"/>
<dbReference type="Gene3D" id="3.20.20.100">
    <property type="entry name" value="NADP-dependent oxidoreductase domain"/>
    <property type="match status" value="1"/>
</dbReference>
<name>A0AAW5EYF8_CLOSY</name>
<keyword evidence="1" id="KW-0479">Metal-binding</keyword>
<keyword evidence="2" id="KW-0408">Iron</keyword>
<keyword evidence="3" id="KW-0411">Iron-sulfur</keyword>
<dbReference type="CDD" id="cd19096">
    <property type="entry name" value="AKR_Fe-S_oxidoreductase"/>
    <property type="match status" value="1"/>
</dbReference>
<dbReference type="PROSITE" id="PS51379">
    <property type="entry name" value="4FE4S_FER_2"/>
    <property type="match status" value="1"/>
</dbReference>
<reference evidence="5" key="1">
    <citation type="journal article" date="2022" name="Cell Host Microbe">
        <title>Colonization of the live biotherapeutic product VE303 and modulation of the microbiota and metabolites in healthy volunteers.</title>
        <authorList>
            <person name="Dsouza M."/>
            <person name="Menon R."/>
            <person name="Crossette E."/>
            <person name="Bhattarai S.K."/>
            <person name="Schneider J."/>
            <person name="Kim Y.G."/>
            <person name="Reddy S."/>
            <person name="Caballero S."/>
            <person name="Felix C."/>
            <person name="Cornacchione L."/>
            <person name="Hendrickson J."/>
            <person name="Watson A.R."/>
            <person name="Minot S.S."/>
            <person name="Greenfield N."/>
            <person name="Schopf L."/>
            <person name="Szabady R."/>
            <person name="Patarroyo J."/>
            <person name="Smith W."/>
            <person name="Harrison P."/>
            <person name="Kuijper E.J."/>
            <person name="Kelly C.P."/>
            <person name="Olle B."/>
            <person name="Bobilev D."/>
            <person name="Silber J.L."/>
            <person name="Bucci V."/>
            <person name="Roberts B."/>
            <person name="Faith J."/>
            <person name="Norman J.M."/>
        </authorList>
    </citation>
    <scope>NUCLEOTIDE SEQUENCE</scope>
    <source>
        <strain evidence="5">VE303-04</strain>
    </source>
</reference>
<comment type="caution">
    <text evidence="5">The sequence shown here is derived from an EMBL/GenBank/DDBJ whole genome shotgun (WGS) entry which is preliminary data.</text>
</comment>
<accession>A0AAW5EYF8</accession>
<sequence length="386" mass="44564">MEYRKFAEIPEKVSLLGFGGMRFPVRDDQPENIVEEGVQALIDHARERGITYFDTAYSYHGGRSEEVLSGALRKYPRNSYYLADKLPIWLIKEAADTEKYFMEQLERCQTEYFDFYLVHSLDRYKYEICEKYHVYDALKRFRSEGRIRHLGFSFHDTPEILEKIVSDHAWDFAQIQLNYLDWEMQDAKGQYEILESRGIPCIVMEPNRGGALTSLPESSAKFLKEVHPERSLGSWAIRFAASKPGVLCVLSGMESEAVVDENAATVTGVTPFDEREERAVGQAVDMFLKNKMIPCTGCAYCRECPKQVNIPKIFAAYNQYLVGKDNFQFYNAYSKLKAEERAGNCIGCRKCMEHCPQGIRITEELDMIQKLVVRINEIRPSNWGEM</sequence>
<dbReference type="EMBL" id="JAINVB010000001">
    <property type="protein sequence ID" value="MCK0084817.1"/>
    <property type="molecule type" value="Genomic_DNA"/>
</dbReference>
<dbReference type="PROSITE" id="PS00198">
    <property type="entry name" value="4FE4S_FER_1"/>
    <property type="match status" value="1"/>
</dbReference>
<dbReference type="SUPFAM" id="SSF46548">
    <property type="entry name" value="alpha-helical ferredoxin"/>
    <property type="match status" value="1"/>
</dbReference>
<dbReference type="SUPFAM" id="SSF51430">
    <property type="entry name" value="NAD(P)-linked oxidoreductase"/>
    <property type="match status" value="1"/>
</dbReference>